<feature type="transmembrane region" description="Helical" evidence="3">
    <location>
        <begin position="127"/>
        <end position="150"/>
    </location>
</feature>
<proteinExistence type="predicted"/>
<evidence type="ECO:0000313" key="5">
    <source>
        <dbReference type="EMBL" id="CAI2386161.1"/>
    </source>
</evidence>
<dbReference type="AlphaFoldDB" id="A0AAD1Y8V9"/>
<comment type="caution">
    <text evidence="5">The sequence shown here is derived from an EMBL/GenBank/DDBJ whole genome shotgun (WGS) entry which is preliminary data.</text>
</comment>
<keyword evidence="6" id="KW-1185">Reference proteome</keyword>
<evidence type="ECO:0000256" key="1">
    <source>
        <dbReference type="PROSITE-ProRule" id="PRU00781"/>
    </source>
</evidence>
<dbReference type="PANTHER" id="PTHR23086">
    <property type="entry name" value="PHOSPHATIDYLINOSITOL-4-PHOSPHATE 5-KINASE"/>
    <property type="match status" value="1"/>
</dbReference>
<dbReference type="GO" id="GO:0046854">
    <property type="term" value="P:phosphatidylinositol phosphate biosynthetic process"/>
    <property type="evidence" value="ECO:0007669"/>
    <property type="project" value="TreeGrafter"/>
</dbReference>
<dbReference type="PROSITE" id="PS51455">
    <property type="entry name" value="PIPK"/>
    <property type="match status" value="1"/>
</dbReference>
<gene>
    <name evidence="5" type="ORF">ECRASSUSDP1_LOCUS27765</name>
</gene>
<dbReference type="Proteomes" id="UP001295684">
    <property type="component" value="Unassembled WGS sequence"/>
</dbReference>
<feature type="transmembrane region" description="Helical" evidence="3">
    <location>
        <begin position="162"/>
        <end position="180"/>
    </location>
</feature>
<evidence type="ECO:0000313" key="6">
    <source>
        <dbReference type="Proteomes" id="UP001295684"/>
    </source>
</evidence>
<dbReference type="Gene3D" id="3.30.810.10">
    <property type="entry name" value="2-Layer Sandwich"/>
    <property type="match status" value="1"/>
</dbReference>
<feature type="transmembrane region" description="Helical" evidence="3">
    <location>
        <begin position="200"/>
        <end position="221"/>
    </location>
</feature>
<feature type="region of interest" description="Disordered" evidence="2">
    <location>
        <begin position="680"/>
        <end position="718"/>
    </location>
</feature>
<keyword evidence="3" id="KW-0472">Membrane</keyword>
<accession>A0AAD1Y8V9</accession>
<dbReference type="GO" id="GO:0005886">
    <property type="term" value="C:plasma membrane"/>
    <property type="evidence" value="ECO:0007669"/>
    <property type="project" value="TreeGrafter"/>
</dbReference>
<dbReference type="EMBL" id="CAMPGE010028651">
    <property type="protein sequence ID" value="CAI2386161.1"/>
    <property type="molecule type" value="Genomic_DNA"/>
</dbReference>
<protein>
    <recommendedName>
        <fullName evidence="4">PIPK domain-containing protein</fullName>
    </recommendedName>
</protein>
<keyword evidence="1" id="KW-0808">Transferase</keyword>
<dbReference type="GO" id="GO:0005524">
    <property type="term" value="F:ATP binding"/>
    <property type="evidence" value="ECO:0007669"/>
    <property type="project" value="UniProtKB-UniRule"/>
</dbReference>
<keyword evidence="3" id="KW-1133">Transmembrane helix</keyword>
<keyword evidence="1" id="KW-0547">Nucleotide-binding</keyword>
<dbReference type="InterPro" id="IPR023610">
    <property type="entry name" value="PInositol-4/5-P-5/4-kinase"/>
</dbReference>
<dbReference type="SMART" id="SM00330">
    <property type="entry name" value="PIPKc"/>
    <property type="match status" value="1"/>
</dbReference>
<dbReference type="CDD" id="cd00139">
    <property type="entry name" value="PIPKc"/>
    <property type="match status" value="1"/>
</dbReference>
<feature type="transmembrane region" description="Helical" evidence="3">
    <location>
        <begin position="65"/>
        <end position="85"/>
    </location>
</feature>
<organism evidence="5 6">
    <name type="scientific">Euplotes crassus</name>
    <dbReference type="NCBI Taxonomy" id="5936"/>
    <lineage>
        <taxon>Eukaryota</taxon>
        <taxon>Sar</taxon>
        <taxon>Alveolata</taxon>
        <taxon>Ciliophora</taxon>
        <taxon>Intramacronucleata</taxon>
        <taxon>Spirotrichea</taxon>
        <taxon>Hypotrichia</taxon>
        <taxon>Euplotida</taxon>
        <taxon>Euplotidae</taxon>
        <taxon>Moneuplotes</taxon>
    </lineage>
</organism>
<name>A0AAD1Y8V9_EUPCR</name>
<keyword evidence="1" id="KW-0067">ATP-binding</keyword>
<dbReference type="PANTHER" id="PTHR23086:SF8">
    <property type="entry name" value="PHOSPHATIDYLINOSITOL 5-PHOSPHATE 4-KINASE, ISOFORM A"/>
    <property type="match status" value="1"/>
</dbReference>
<dbReference type="Gene3D" id="3.30.800.10">
    <property type="entry name" value="Phosphatidylinositol Phosphate Kinase II Beta"/>
    <property type="match status" value="1"/>
</dbReference>
<sequence>MEGDFIENIIKEDSACFNEGDKRYNLSNVLKGFYVAVGSLSILAATFLFVTIFTVKKLKAHPSIMIGYISLFEAISCFHSIIWAVSTLEFVEYFGLGHLFAWTVTFDGASAYHSCVTLCILNQLTGFSLFSVMSLGMNMCLCIDLVLTLREPFYPAKRRLKFYLMFSFLLSMIILIVSIPRVTETCPSSSQANVSQRQNSAMAVILTFYILISLFSIVYAARMLSRPGISSEIREIFMKKHVLYSISFIIIWTLNLLNTYHALYKDIGQGTKEADELRAQGYELRYIRLPNGLEVQVTVKDGEVHANFTVFQIISVFASLSTGLVMGIIRCFEPYFGFLIVKTFKSFYGIPLTEEEINKKNNKLTDTISAFLNSSLNIELVHIILKAITQECTKTELPKDGWKSYIVADTDFDEKKKYELHEIEINNPKKWGLFDEPIEALKNVNFNVLGREEGTPGDKDKDILTINEDIYIEELAPTIFATIRNQEGITTDNIIESLSPEFNRDMVFKAGEGQGKSGSFFFFSHDRRFIIKTMNNEEYKTFKGIFKDYFQYLLKHEDSLLARIFGIFTIKKEKLQPVHLILMGNTCTLQGKKLKYMFDLKGSFVNRETKVGKIHKPSQTLKDINLLNLKIQENFLKFNQSDAEGIINCIKRDIPILKKGNIMDYSLLLAIEENPNYRRHAASTMRKLSKHSSEGTPRKNSGSVRNNGENGNEMDDDDILPHQRFKASRHMFLSSNLQYIYHISIIDYLQDYNLDKKFENFAKTILRGRKAEISAVNPERYSKRYIEFMENEVIIADKKSGSTGSGDLPVIQE</sequence>
<feature type="domain" description="PIPK" evidence="4">
    <location>
        <begin position="402"/>
        <end position="793"/>
    </location>
</feature>
<dbReference type="GO" id="GO:0016308">
    <property type="term" value="F:1-phosphatidylinositol-4-phosphate 5-kinase activity"/>
    <property type="evidence" value="ECO:0007669"/>
    <property type="project" value="TreeGrafter"/>
</dbReference>
<dbReference type="Pfam" id="PF01504">
    <property type="entry name" value="PIP5K"/>
    <property type="match status" value="1"/>
</dbReference>
<reference evidence="5" key="1">
    <citation type="submission" date="2023-07" db="EMBL/GenBank/DDBJ databases">
        <authorList>
            <consortium name="AG Swart"/>
            <person name="Singh M."/>
            <person name="Singh A."/>
            <person name="Seah K."/>
            <person name="Emmerich C."/>
        </authorList>
    </citation>
    <scope>NUCLEOTIDE SEQUENCE</scope>
    <source>
        <strain evidence="5">DP1</strain>
    </source>
</reference>
<dbReference type="InterPro" id="IPR002498">
    <property type="entry name" value="PInositol-4-P-4/5-kinase_core"/>
</dbReference>
<dbReference type="InterPro" id="IPR027483">
    <property type="entry name" value="PInositol-4-P-4/5-kinase_C_sf"/>
</dbReference>
<evidence type="ECO:0000259" key="4">
    <source>
        <dbReference type="PROSITE" id="PS51455"/>
    </source>
</evidence>
<keyword evidence="3" id="KW-0812">Transmembrane</keyword>
<feature type="transmembrane region" description="Helical" evidence="3">
    <location>
        <begin position="33"/>
        <end position="53"/>
    </location>
</feature>
<dbReference type="SUPFAM" id="SSF56104">
    <property type="entry name" value="SAICAR synthase-like"/>
    <property type="match status" value="1"/>
</dbReference>
<dbReference type="InterPro" id="IPR027484">
    <property type="entry name" value="PInositol-4-P-5-kinase_N"/>
</dbReference>
<feature type="transmembrane region" description="Helical" evidence="3">
    <location>
        <begin position="242"/>
        <end position="263"/>
    </location>
</feature>
<keyword evidence="1" id="KW-0418">Kinase</keyword>
<evidence type="ECO:0000256" key="2">
    <source>
        <dbReference type="SAM" id="MobiDB-lite"/>
    </source>
</evidence>
<evidence type="ECO:0000256" key="3">
    <source>
        <dbReference type="SAM" id="Phobius"/>
    </source>
</evidence>